<sequence>MRLPLSLQPVLACPCPQAYKLGRLQGRNSRGPPASAPRGDLMFLLDSSASVSHYEFSRVREFVGQLVAPLPLDTGALRASLVHVGSRPYTEFSFGQHSSGKAAQDAVLASAQRMGDTHTGLALAYAKEQLFAEAAGARPGVPKVLVWVTDGGSSDPVGPPMQELKDLGVTVFIVSTGRGNFLELSAAASAPAEKHLHFVDVDDLHIILQELTGSILDAMRPQQLHATEITSSGFRLAWPPLLTADAGYYVLELVPSAQPGAARRQQLPGNATDWTWAGLDPDTDYDAALVPESNVHLLRPQHLRVRTRPGEAGPRVGGPESGAAPVPTQPAALPAPEEAGPERIVISHARPRSLRVSWAPALGAAAALGYHVQFGPLEGGAAQRVEVPAGRNCTTLQGLAPGTAYLVTVTAAFRSGRESALSAKACTPDGPRPRPRPVPRAPTLGAASREP</sequence>
<dbReference type="InterPro" id="IPR050525">
    <property type="entry name" value="ECM_Assembly_Org"/>
</dbReference>
<dbReference type="PANTHER" id="PTHR24020">
    <property type="entry name" value="COLLAGEN ALPHA"/>
    <property type="match status" value="1"/>
</dbReference>
<feature type="domain" description="Fibronectin type-III" evidence="15">
    <location>
        <begin position="340"/>
        <end position="433"/>
    </location>
</feature>
<evidence type="ECO:0000256" key="1">
    <source>
        <dbReference type="ARBA" id="ARBA00004302"/>
    </source>
</evidence>
<dbReference type="Gene3D" id="3.40.50.410">
    <property type="entry name" value="von Willebrand factor, type A domain"/>
    <property type="match status" value="1"/>
</dbReference>
<evidence type="ECO:0000259" key="15">
    <source>
        <dbReference type="PROSITE" id="PS50853"/>
    </source>
</evidence>
<evidence type="ECO:0000256" key="2">
    <source>
        <dbReference type="ARBA" id="ARBA00022525"/>
    </source>
</evidence>
<dbReference type="FunFam" id="2.60.40.10:FF:000638">
    <property type="entry name" value="von Willebrand factor A domain-containing 1"/>
    <property type="match status" value="1"/>
</dbReference>
<reference evidence="17" key="1">
    <citation type="submission" date="2025-08" db="UniProtKB">
        <authorList>
            <consortium name="RefSeq"/>
        </authorList>
    </citation>
    <scope>IDENTIFICATION</scope>
    <source>
        <tissue evidence="17">Blood</tissue>
    </source>
</reference>
<evidence type="ECO:0000256" key="5">
    <source>
        <dbReference type="ARBA" id="ARBA00022729"/>
    </source>
</evidence>
<evidence type="ECO:0000313" key="16">
    <source>
        <dbReference type="Proteomes" id="UP000504640"/>
    </source>
</evidence>
<dbReference type="Gene3D" id="2.60.40.10">
    <property type="entry name" value="Immunoglobulins"/>
    <property type="match status" value="2"/>
</dbReference>
<dbReference type="InterPro" id="IPR002035">
    <property type="entry name" value="VWF_A"/>
</dbReference>
<dbReference type="InterPro" id="IPR036465">
    <property type="entry name" value="vWFA_dom_sf"/>
</dbReference>
<evidence type="ECO:0000256" key="3">
    <source>
        <dbReference type="ARBA" id="ARBA00022530"/>
    </source>
</evidence>
<comment type="subcellular location">
    <subcellularLocation>
        <location evidence="1">Secreted</location>
        <location evidence="1">Extracellular space</location>
        <location evidence="1">Extracellular matrix</location>
        <location evidence="1">Basement membrane</location>
    </subcellularLocation>
</comment>
<dbReference type="SMART" id="SM00060">
    <property type="entry name" value="FN3"/>
    <property type="match status" value="2"/>
</dbReference>
<dbReference type="RefSeq" id="XP_032117974.1">
    <property type="nucleotide sequence ID" value="XM_032262083.1"/>
</dbReference>
<evidence type="ECO:0000313" key="17">
    <source>
        <dbReference type="RefSeq" id="XP_032117974.1"/>
    </source>
</evidence>
<evidence type="ECO:0000256" key="8">
    <source>
        <dbReference type="ARBA" id="ARBA00023157"/>
    </source>
</evidence>
<comment type="subunit">
    <text evidence="12">Homodimer or homomultimer; disulfide-linked. Interacts with HSPG2.</text>
</comment>
<dbReference type="SUPFAM" id="SSF49265">
    <property type="entry name" value="Fibronectin type III"/>
    <property type="match status" value="2"/>
</dbReference>
<dbReference type="FunFam" id="2.60.40.10:FF:001442">
    <property type="entry name" value="von Willebrand factor A domain containing 1"/>
    <property type="match status" value="1"/>
</dbReference>
<dbReference type="GO" id="GO:0005604">
    <property type="term" value="C:basement membrane"/>
    <property type="evidence" value="ECO:0007669"/>
    <property type="project" value="UniProtKB-SubCell"/>
</dbReference>
<dbReference type="PRINTS" id="PR00453">
    <property type="entry name" value="VWFADOMAIN"/>
</dbReference>
<keyword evidence="16" id="KW-1185">Reference proteome</keyword>
<evidence type="ECO:0000256" key="9">
    <source>
        <dbReference type="ARBA" id="ARBA00023180"/>
    </source>
</evidence>
<keyword evidence="3" id="KW-0272">Extracellular matrix</keyword>
<dbReference type="PROSITE" id="PS50234">
    <property type="entry name" value="VWFA"/>
    <property type="match status" value="1"/>
</dbReference>
<proteinExistence type="predicted"/>
<feature type="region of interest" description="Disordered" evidence="13">
    <location>
        <begin position="308"/>
        <end position="338"/>
    </location>
</feature>
<dbReference type="GeneID" id="116539296"/>
<evidence type="ECO:0000256" key="10">
    <source>
        <dbReference type="ARBA" id="ARBA00029542"/>
    </source>
</evidence>
<dbReference type="InterPro" id="IPR003961">
    <property type="entry name" value="FN3_dom"/>
</dbReference>
<keyword evidence="4" id="KW-0597">Phosphoprotein</keyword>
<dbReference type="SMART" id="SM00327">
    <property type="entry name" value="VWA"/>
    <property type="match status" value="1"/>
</dbReference>
<keyword evidence="9" id="KW-0325">Glycoprotein</keyword>
<evidence type="ECO:0000256" key="6">
    <source>
        <dbReference type="ARBA" id="ARBA00022737"/>
    </source>
</evidence>
<protein>
    <recommendedName>
        <fullName evidence="10">von Willebrand factor A domain-containing protein 1</fullName>
    </recommendedName>
</protein>
<dbReference type="InterPro" id="IPR013783">
    <property type="entry name" value="Ig-like_fold"/>
</dbReference>
<gene>
    <name evidence="17" type="primary">VWA1</name>
</gene>
<dbReference type="Proteomes" id="UP000504640">
    <property type="component" value="Unplaced"/>
</dbReference>
<name>A0A6J3GJ81_SAPAP</name>
<feature type="domain" description="VWFA" evidence="14">
    <location>
        <begin position="40"/>
        <end position="215"/>
    </location>
</feature>
<comment type="function">
    <text evidence="11">Promotes matrix assembly. Involved in the organization of skeletal muscles and in the formation of neuromuscular junctions.</text>
</comment>
<accession>A0A6J3GJ81</accession>
<keyword evidence="7" id="KW-0084">Basement membrane</keyword>
<evidence type="ECO:0000256" key="13">
    <source>
        <dbReference type="SAM" id="MobiDB-lite"/>
    </source>
</evidence>
<dbReference type="PANTHER" id="PTHR24020:SF77">
    <property type="entry name" value="VON WILLEBRAND FACTOR A DOMAIN-CONTAINING PROTEIN 1"/>
    <property type="match status" value="1"/>
</dbReference>
<evidence type="ECO:0000256" key="11">
    <source>
        <dbReference type="ARBA" id="ARBA00046169"/>
    </source>
</evidence>
<keyword evidence="2" id="KW-0964">Secreted</keyword>
<dbReference type="Pfam" id="PF00041">
    <property type="entry name" value="fn3"/>
    <property type="match status" value="2"/>
</dbReference>
<dbReference type="Pfam" id="PF00092">
    <property type="entry name" value="VWA"/>
    <property type="match status" value="1"/>
</dbReference>
<keyword evidence="6" id="KW-0677">Repeat</keyword>
<dbReference type="FunFam" id="3.40.50.410:FF:000046">
    <property type="entry name" value="von Willebrand factor A domain-containing protein 1"/>
    <property type="match status" value="1"/>
</dbReference>
<evidence type="ECO:0000256" key="7">
    <source>
        <dbReference type="ARBA" id="ARBA00022869"/>
    </source>
</evidence>
<organism evidence="16 17">
    <name type="scientific">Sapajus apella</name>
    <name type="common">Brown-capped capuchin</name>
    <name type="synonym">Cebus apella</name>
    <dbReference type="NCBI Taxonomy" id="9515"/>
    <lineage>
        <taxon>Eukaryota</taxon>
        <taxon>Metazoa</taxon>
        <taxon>Chordata</taxon>
        <taxon>Craniata</taxon>
        <taxon>Vertebrata</taxon>
        <taxon>Euteleostomi</taxon>
        <taxon>Mammalia</taxon>
        <taxon>Eutheria</taxon>
        <taxon>Euarchontoglires</taxon>
        <taxon>Primates</taxon>
        <taxon>Haplorrhini</taxon>
        <taxon>Platyrrhini</taxon>
        <taxon>Cebidae</taxon>
        <taxon>Cebinae</taxon>
        <taxon>Sapajus</taxon>
    </lineage>
</organism>
<dbReference type="CDD" id="cd00063">
    <property type="entry name" value="FN3"/>
    <property type="match status" value="2"/>
</dbReference>
<feature type="domain" description="Fibronectin type-III" evidence="15">
    <location>
        <begin position="220"/>
        <end position="310"/>
    </location>
</feature>
<feature type="region of interest" description="Disordered" evidence="13">
    <location>
        <begin position="418"/>
        <end position="451"/>
    </location>
</feature>
<keyword evidence="8" id="KW-1015">Disulfide bond</keyword>
<dbReference type="SUPFAM" id="SSF53300">
    <property type="entry name" value="vWA-like"/>
    <property type="match status" value="1"/>
</dbReference>
<evidence type="ECO:0000256" key="12">
    <source>
        <dbReference type="ARBA" id="ARBA00063852"/>
    </source>
</evidence>
<dbReference type="CTD" id="64856"/>
<dbReference type="PROSITE" id="PS50853">
    <property type="entry name" value="FN3"/>
    <property type="match status" value="2"/>
</dbReference>
<keyword evidence="5" id="KW-0732">Signal</keyword>
<dbReference type="InterPro" id="IPR036116">
    <property type="entry name" value="FN3_sf"/>
</dbReference>
<dbReference type="AlphaFoldDB" id="A0A6J3GJ81"/>
<evidence type="ECO:0000259" key="14">
    <source>
        <dbReference type="PROSITE" id="PS50234"/>
    </source>
</evidence>
<evidence type="ECO:0000256" key="4">
    <source>
        <dbReference type="ARBA" id="ARBA00022553"/>
    </source>
</evidence>